<dbReference type="OrthoDB" id="1742253at2759"/>
<dbReference type="InterPro" id="IPR001611">
    <property type="entry name" value="Leu-rich_rpt"/>
</dbReference>
<name>A0A087G1W2_ARAAL</name>
<dbReference type="InterPro" id="IPR032675">
    <property type="entry name" value="LRR_dom_sf"/>
</dbReference>
<dbReference type="Gramene" id="KFK23864">
    <property type="protein sequence ID" value="KFK23864"/>
    <property type="gene ID" value="AALP_AAs69805U000100"/>
</dbReference>
<accession>A0A087G1W2</accession>
<keyword evidence="5" id="KW-0472">Membrane</keyword>
<evidence type="ECO:0000256" key="2">
    <source>
        <dbReference type="ARBA" id="ARBA00022614"/>
    </source>
</evidence>
<dbReference type="OMA" id="NINEECA"/>
<keyword evidence="3" id="KW-0732">Signal</keyword>
<sequence>TPCVTSSKPDGWAFNSSGDCCEWVGITCEPSSSLRLNNTARITKLELVNRGLSGSLSESLGLLDHLRVLNLSNNFILGSIPPSIFNLVHLETLNLSSNHLYVEIAHSINSTELRHIRLEKSNFAGAFPAGFGKCALLQQLFLGGNYITGNIPDDLFHLLEIQVNDLYASLSPTLGNLSSISLRIDS</sequence>
<evidence type="ECO:0000256" key="6">
    <source>
        <dbReference type="ARBA" id="ARBA00023170"/>
    </source>
</evidence>
<proteinExistence type="predicted"/>
<dbReference type="SUPFAM" id="SSF52058">
    <property type="entry name" value="L domain-like"/>
    <property type="match status" value="1"/>
</dbReference>
<dbReference type="Gene3D" id="3.80.10.10">
    <property type="entry name" value="Ribonuclease Inhibitor"/>
    <property type="match status" value="2"/>
</dbReference>
<protein>
    <recommendedName>
        <fullName evidence="9">Leucine-rich repeat-containing N-terminal plant-type domain-containing protein</fullName>
    </recommendedName>
</protein>
<evidence type="ECO:0000313" key="7">
    <source>
        <dbReference type="EMBL" id="KFK23864.1"/>
    </source>
</evidence>
<keyword evidence="4" id="KW-0677">Repeat</keyword>
<feature type="non-terminal residue" evidence="7">
    <location>
        <position position="1"/>
    </location>
</feature>
<dbReference type="EMBL" id="KL974456">
    <property type="protein sequence ID" value="KFK23864.1"/>
    <property type="molecule type" value="Genomic_DNA"/>
</dbReference>
<evidence type="ECO:0000256" key="3">
    <source>
        <dbReference type="ARBA" id="ARBA00022729"/>
    </source>
</evidence>
<evidence type="ECO:0008006" key="9">
    <source>
        <dbReference type="Google" id="ProtNLM"/>
    </source>
</evidence>
<dbReference type="PROSITE" id="PS51450">
    <property type="entry name" value="LRR"/>
    <property type="match status" value="1"/>
</dbReference>
<organism evidence="7 8">
    <name type="scientific">Arabis alpina</name>
    <name type="common">Alpine rock-cress</name>
    <dbReference type="NCBI Taxonomy" id="50452"/>
    <lineage>
        <taxon>Eukaryota</taxon>
        <taxon>Viridiplantae</taxon>
        <taxon>Streptophyta</taxon>
        <taxon>Embryophyta</taxon>
        <taxon>Tracheophyta</taxon>
        <taxon>Spermatophyta</taxon>
        <taxon>Magnoliopsida</taxon>
        <taxon>eudicotyledons</taxon>
        <taxon>Gunneridae</taxon>
        <taxon>Pentapetalae</taxon>
        <taxon>rosids</taxon>
        <taxon>malvids</taxon>
        <taxon>Brassicales</taxon>
        <taxon>Brassicaceae</taxon>
        <taxon>Arabideae</taxon>
        <taxon>Arabis</taxon>
    </lineage>
</organism>
<dbReference type="PANTHER" id="PTHR48057:SF18">
    <property type="entry name" value="REPEAT RECEPTOR-LIKE PROTEIN KINASE FAMILY PROTEIN, PUTATIVE-RELATED"/>
    <property type="match status" value="1"/>
</dbReference>
<gene>
    <name evidence="7" type="ORF">AALP_AAs69805U000100</name>
</gene>
<dbReference type="InterPro" id="IPR052595">
    <property type="entry name" value="LRRC69/RLP"/>
</dbReference>
<comment type="subcellular location">
    <subcellularLocation>
        <location evidence="1">Membrane</location>
        <topology evidence="1">Single-pass membrane protein</topology>
    </subcellularLocation>
</comment>
<dbReference type="AlphaFoldDB" id="A0A087G1W2"/>
<keyword evidence="8" id="KW-1185">Reference proteome</keyword>
<reference evidence="8" key="1">
    <citation type="journal article" date="2015" name="Nat. Plants">
        <title>Genome expansion of Arabis alpina linked with retrotransposition and reduced symmetric DNA methylation.</title>
        <authorList>
            <person name="Willing E.M."/>
            <person name="Rawat V."/>
            <person name="Mandakova T."/>
            <person name="Maumus F."/>
            <person name="James G.V."/>
            <person name="Nordstroem K.J."/>
            <person name="Becker C."/>
            <person name="Warthmann N."/>
            <person name="Chica C."/>
            <person name="Szarzynska B."/>
            <person name="Zytnicki M."/>
            <person name="Albani M.C."/>
            <person name="Kiefer C."/>
            <person name="Bergonzi S."/>
            <person name="Castaings L."/>
            <person name="Mateos J.L."/>
            <person name="Berns M.C."/>
            <person name="Bujdoso N."/>
            <person name="Piofczyk T."/>
            <person name="de Lorenzo L."/>
            <person name="Barrero-Sicilia C."/>
            <person name="Mateos I."/>
            <person name="Piednoel M."/>
            <person name="Hagmann J."/>
            <person name="Chen-Min-Tao R."/>
            <person name="Iglesias-Fernandez R."/>
            <person name="Schuster S.C."/>
            <person name="Alonso-Blanco C."/>
            <person name="Roudier F."/>
            <person name="Carbonero P."/>
            <person name="Paz-Ares J."/>
            <person name="Davis S.J."/>
            <person name="Pecinka A."/>
            <person name="Quesneville H."/>
            <person name="Colot V."/>
            <person name="Lysak M.A."/>
            <person name="Weigel D."/>
            <person name="Coupland G."/>
            <person name="Schneeberger K."/>
        </authorList>
    </citation>
    <scope>NUCLEOTIDE SEQUENCE [LARGE SCALE GENOMIC DNA]</scope>
    <source>
        <strain evidence="8">cv. Pajares</strain>
    </source>
</reference>
<feature type="non-terminal residue" evidence="7">
    <location>
        <position position="186"/>
    </location>
</feature>
<evidence type="ECO:0000256" key="5">
    <source>
        <dbReference type="ARBA" id="ARBA00023136"/>
    </source>
</evidence>
<evidence type="ECO:0000256" key="4">
    <source>
        <dbReference type="ARBA" id="ARBA00022737"/>
    </source>
</evidence>
<evidence type="ECO:0000313" key="8">
    <source>
        <dbReference type="Proteomes" id="UP000029120"/>
    </source>
</evidence>
<keyword evidence="2" id="KW-0433">Leucine-rich repeat</keyword>
<dbReference type="PANTHER" id="PTHR48057">
    <property type="entry name" value="LEUCINE-RICH REPEAT SERINE/THREONINE-PROTEIN KINASE 1"/>
    <property type="match status" value="1"/>
</dbReference>
<dbReference type="GO" id="GO:0016020">
    <property type="term" value="C:membrane"/>
    <property type="evidence" value="ECO:0007669"/>
    <property type="project" value="UniProtKB-SubCell"/>
</dbReference>
<dbReference type="Proteomes" id="UP000029120">
    <property type="component" value="Unassembled WGS sequence"/>
</dbReference>
<dbReference type="Pfam" id="PF00560">
    <property type="entry name" value="LRR_1"/>
    <property type="match status" value="3"/>
</dbReference>
<keyword evidence="6" id="KW-0675">Receptor</keyword>
<dbReference type="FunFam" id="3.80.10.10:FF:000400">
    <property type="entry name" value="Nuclear pore complex protein NUP107"/>
    <property type="match status" value="1"/>
</dbReference>
<dbReference type="eggNOG" id="ENOG502QV5Y">
    <property type="taxonomic scope" value="Eukaryota"/>
</dbReference>
<evidence type="ECO:0000256" key="1">
    <source>
        <dbReference type="ARBA" id="ARBA00004167"/>
    </source>
</evidence>